<dbReference type="SUPFAM" id="SSF53098">
    <property type="entry name" value="Ribonuclease H-like"/>
    <property type="match status" value="1"/>
</dbReference>
<protein>
    <recommendedName>
        <fullName evidence="2">RNase H type-1 domain-containing protein</fullName>
    </recommendedName>
</protein>
<gene>
    <name evidence="3" type="ORF">Dsin_019926</name>
</gene>
<comment type="caution">
    <text evidence="3">The sequence shown here is derived from an EMBL/GenBank/DDBJ whole genome shotgun (WGS) entry which is preliminary data.</text>
</comment>
<organism evidence="3 4">
    <name type="scientific">Dipteronia sinensis</name>
    <dbReference type="NCBI Taxonomy" id="43782"/>
    <lineage>
        <taxon>Eukaryota</taxon>
        <taxon>Viridiplantae</taxon>
        <taxon>Streptophyta</taxon>
        <taxon>Embryophyta</taxon>
        <taxon>Tracheophyta</taxon>
        <taxon>Spermatophyta</taxon>
        <taxon>Magnoliopsida</taxon>
        <taxon>eudicotyledons</taxon>
        <taxon>Gunneridae</taxon>
        <taxon>Pentapetalae</taxon>
        <taxon>rosids</taxon>
        <taxon>malvids</taxon>
        <taxon>Sapindales</taxon>
        <taxon>Sapindaceae</taxon>
        <taxon>Hippocastanoideae</taxon>
        <taxon>Acereae</taxon>
        <taxon>Dipteronia</taxon>
    </lineage>
</organism>
<dbReference type="Proteomes" id="UP001281410">
    <property type="component" value="Unassembled WGS sequence"/>
</dbReference>
<evidence type="ECO:0000256" key="1">
    <source>
        <dbReference type="SAM" id="MobiDB-lite"/>
    </source>
</evidence>
<name>A0AAE0A8H6_9ROSI</name>
<dbReference type="Gene3D" id="3.30.420.10">
    <property type="entry name" value="Ribonuclease H-like superfamily/Ribonuclease H"/>
    <property type="match status" value="1"/>
</dbReference>
<dbReference type="GO" id="GO:0004523">
    <property type="term" value="F:RNA-DNA hybrid ribonuclease activity"/>
    <property type="evidence" value="ECO:0007669"/>
    <property type="project" value="InterPro"/>
</dbReference>
<dbReference type="InterPro" id="IPR002156">
    <property type="entry name" value="RNaseH_domain"/>
</dbReference>
<dbReference type="AlphaFoldDB" id="A0AAE0A8H6"/>
<accession>A0AAE0A8H6</accession>
<dbReference type="CDD" id="cd06222">
    <property type="entry name" value="RNase_H_like"/>
    <property type="match status" value="1"/>
</dbReference>
<feature type="domain" description="RNase H type-1" evidence="2">
    <location>
        <begin position="22"/>
        <end position="94"/>
    </location>
</feature>
<dbReference type="InterPro" id="IPR036397">
    <property type="entry name" value="RNaseH_sf"/>
</dbReference>
<dbReference type="InterPro" id="IPR044730">
    <property type="entry name" value="RNase_H-like_dom_plant"/>
</dbReference>
<proteinExistence type="predicted"/>
<feature type="region of interest" description="Disordered" evidence="1">
    <location>
        <begin position="107"/>
        <end position="127"/>
    </location>
</feature>
<reference evidence="3" key="1">
    <citation type="journal article" date="2023" name="Plant J.">
        <title>Genome sequences and population genomics provide insights into the demographic history, inbreeding, and mutation load of two 'living fossil' tree species of Dipteronia.</title>
        <authorList>
            <person name="Feng Y."/>
            <person name="Comes H.P."/>
            <person name="Chen J."/>
            <person name="Zhu S."/>
            <person name="Lu R."/>
            <person name="Zhang X."/>
            <person name="Li P."/>
            <person name="Qiu J."/>
            <person name="Olsen K.M."/>
            <person name="Qiu Y."/>
        </authorList>
    </citation>
    <scope>NUCLEOTIDE SEQUENCE</scope>
    <source>
        <strain evidence="3">NBL</strain>
    </source>
</reference>
<dbReference type="GO" id="GO:0003676">
    <property type="term" value="F:nucleic acid binding"/>
    <property type="evidence" value="ECO:0007669"/>
    <property type="project" value="InterPro"/>
</dbReference>
<evidence type="ECO:0000313" key="4">
    <source>
        <dbReference type="Proteomes" id="UP001281410"/>
    </source>
</evidence>
<keyword evidence="4" id="KW-1185">Reference proteome</keyword>
<evidence type="ECO:0000259" key="2">
    <source>
        <dbReference type="Pfam" id="PF13456"/>
    </source>
</evidence>
<feature type="compositionally biased region" description="Gly residues" evidence="1">
    <location>
        <begin position="118"/>
        <end position="127"/>
    </location>
</feature>
<sequence>MWRILLGRLPTEDSLAKAGILHAFEAELSAVINAIEYAFDFGWHNLWIECESSYMVSLLSCRSPNVPWRFLSFWKRCLVYLTSMKIFVSHIFREDTGHMFCSPMPPEASARGGDSTLAGGGDLWETV</sequence>
<dbReference type="Pfam" id="PF13456">
    <property type="entry name" value="RVT_3"/>
    <property type="match status" value="1"/>
</dbReference>
<dbReference type="InterPro" id="IPR012337">
    <property type="entry name" value="RNaseH-like_sf"/>
</dbReference>
<dbReference type="EMBL" id="JANJYJ010000006">
    <property type="protein sequence ID" value="KAK3205880.1"/>
    <property type="molecule type" value="Genomic_DNA"/>
</dbReference>
<evidence type="ECO:0000313" key="3">
    <source>
        <dbReference type="EMBL" id="KAK3205880.1"/>
    </source>
</evidence>